<dbReference type="Gene3D" id="1.10.1740.10">
    <property type="match status" value="1"/>
</dbReference>
<dbReference type="GO" id="GO:0003700">
    <property type="term" value="F:DNA-binding transcription factor activity"/>
    <property type="evidence" value="ECO:0007669"/>
    <property type="project" value="InterPro"/>
</dbReference>
<protein>
    <submittedName>
        <fullName evidence="1">Sigma-70 family RNA polymerase sigma factor</fullName>
    </submittedName>
</protein>
<dbReference type="GO" id="GO:0006352">
    <property type="term" value="P:DNA-templated transcription initiation"/>
    <property type="evidence" value="ECO:0007669"/>
    <property type="project" value="InterPro"/>
</dbReference>
<accession>A0A4R0NQ97</accession>
<dbReference type="AlphaFoldDB" id="A0A4R0NQ97"/>
<reference evidence="1 2" key="1">
    <citation type="submission" date="2019-02" db="EMBL/GenBank/DDBJ databases">
        <title>Pedobacter sp. RP-1-14 sp. nov., isolated from Arctic soil.</title>
        <authorList>
            <person name="Dahal R.H."/>
        </authorList>
    </citation>
    <scope>NUCLEOTIDE SEQUENCE [LARGE SCALE GENOMIC DNA]</scope>
    <source>
        <strain evidence="1 2">RP-1-14</strain>
    </source>
</reference>
<gene>
    <name evidence="1" type="ORF">EZ437_10835</name>
</gene>
<dbReference type="SUPFAM" id="SSF88946">
    <property type="entry name" value="Sigma2 domain of RNA polymerase sigma factors"/>
    <property type="match status" value="1"/>
</dbReference>
<dbReference type="InterPro" id="IPR013325">
    <property type="entry name" value="RNA_pol_sigma_r2"/>
</dbReference>
<evidence type="ECO:0000313" key="1">
    <source>
        <dbReference type="EMBL" id="TCD01244.1"/>
    </source>
</evidence>
<keyword evidence="2" id="KW-1185">Reference proteome</keyword>
<dbReference type="RefSeq" id="WP_131595936.1">
    <property type="nucleotide sequence ID" value="NZ_SJSL01000002.1"/>
</dbReference>
<sequence>MIQYLVVGDPRGEKLLRKYYGASLYGMIARMRSCPVQSNEILQSTLSKIQTDIGRFSGNLSFFTWMMQVARRLSIDYGEVTVTPIEQLDGKSDTAFDDAHIYSSSS</sequence>
<organism evidence="1 2">
    <name type="scientific">Pedobacter psychroterrae</name>
    <dbReference type="NCBI Taxonomy" id="2530453"/>
    <lineage>
        <taxon>Bacteria</taxon>
        <taxon>Pseudomonadati</taxon>
        <taxon>Bacteroidota</taxon>
        <taxon>Sphingobacteriia</taxon>
        <taxon>Sphingobacteriales</taxon>
        <taxon>Sphingobacteriaceae</taxon>
        <taxon>Pedobacter</taxon>
    </lineage>
</organism>
<comment type="caution">
    <text evidence="1">The sequence shown here is derived from an EMBL/GenBank/DDBJ whole genome shotgun (WGS) entry which is preliminary data.</text>
</comment>
<dbReference type="OrthoDB" id="661407at2"/>
<proteinExistence type="predicted"/>
<evidence type="ECO:0000313" key="2">
    <source>
        <dbReference type="Proteomes" id="UP000293347"/>
    </source>
</evidence>
<name>A0A4R0NQ97_9SPHI</name>
<dbReference type="Proteomes" id="UP000293347">
    <property type="component" value="Unassembled WGS sequence"/>
</dbReference>
<dbReference type="EMBL" id="SJSL01000002">
    <property type="protein sequence ID" value="TCD01244.1"/>
    <property type="molecule type" value="Genomic_DNA"/>
</dbReference>